<comment type="caution">
    <text evidence="1">The sequence shown here is derived from an EMBL/GenBank/DDBJ whole genome shotgun (WGS) entry which is preliminary data.</text>
</comment>
<gene>
    <name evidence="1" type="ORF">EVAR_25286_1</name>
</gene>
<dbReference type="Proteomes" id="UP000299102">
    <property type="component" value="Unassembled WGS sequence"/>
</dbReference>
<name>A0A4C1VRI4_EUMVA</name>
<evidence type="ECO:0000313" key="2">
    <source>
        <dbReference type="Proteomes" id="UP000299102"/>
    </source>
</evidence>
<evidence type="ECO:0000313" key="1">
    <source>
        <dbReference type="EMBL" id="GBP40434.1"/>
    </source>
</evidence>
<dbReference type="EMBL" id="BGZK01000381">
    <property type="protein sequence ID" value="GBP40434.1"/>
    <property type="molecule type" value="Genomic_DNA"/>
</dbReference>
<reference evidence="1 2" key="1">
    <citation type="journal article" date="2019" name="Commun. Biol.">
        <title>The bagworm genome reveals a unique fibroin gene that provides high tensile strength.</title>
        <authorList>
            <person name="Kono N."/>
            <person name="Nakamura H."/>
            <person name="Ohtoshi R."/>
            <person name="Tomita M."/>
            <person name="Numata K."/>
            <person name="Arakawa K."/>
        </authorList>
    </citation>
    <scope>NUCLEOTIDE SEQUENCE [LARGE SCALE GENOMIC DNA]</scope>
</reference>
<accession>A0A4C1VRI4</accession>
<organism evidence="1 2">
    <name type="scientific">Eumeta variegata</name>
    <name type="common">Bagworm moth</name>
    <name type="synonym">Eumeta japonica</name>
    <dbReference type="NCBI Taxonomy" id="151549"/>
    <lineage>
        <taxon>Eukaryota</taxon>
        <taxon>Metazoa</taxon>
        <taxon>Ecdysozoa</taxon>
        <taxon>Arthropoda</taxon>
        <taxon>Hexapoda</taxon>
        <taxon>Insecta</taxon>
        <taxon>Pterygota</taxon>
        <taxon>Neoptera</taxon>
        <taxon>Endopterygota</taxon>
        <taxon>Lepidoptera</taxon>
        <taxon>Glossata</taxon>
        <taxon>Ditrysia</taxon>
        <taxon>Tineoidea</taxon>
        <taxon>Psychidae</taxon>
        <taxon>Oiketicinae</taxon>
        <taxon>Eumeta</taxon>
    </lineage>
</organism>
<dbReference type="AlphaFoldDB" id="A0A4C1VRI4"/>
<sequence>MSGVGVERLKAEYRPQLYALPGPPRARLCQYFGRLKYFPADRVLSLGAGGTSPRSDTRDLIVFIFNIRPISISQTPPPAGGGRRAKSSGARNRINFILDEPLLTNYLVHSSTAGARLLPPTAFFRTSRESGPWPIFIPAMNHTSTMPHLDEPRRGLRLKPGAIRYQNGIRQRNRRHIMRDSAHVQPSGLEVVTASETAVANSAKPSTLA</sequence>
<proteinExistence type="predicted"/>
<protein>
    <submittedName>
        <fullName evidence="1">Uncharacterized protein</fullName>
    </submittedName>
</protein>
<keyword evidence="2" id="KW-1185">Reference proteome</keyword>